<feature type="region of interest" description="Disordered" evidence="5">
    <location>
        <begin position="159"/>
        <end position="294"/>
    </location>
</feature>
<organism evidence="7 8">
    <name type="scientific">Dissostichus mawsoni</name>
    <name type="common">Antarctic cod</name>
    <dbReference type="NCBI Taxonomy" id="36200"/>
    <lineage>
        <taxon>Eukaryota</taxon>
        <taxon>Metazoa</taxon>
        <taxon>Chordata</taxon>
        <taxon>Craniata</taxon>
        <taxon>Vertebrata</taxon>
        <taxon>Euteleostomi</taxon>
        <taxon>Actinopterygii</taxon>
        <taxon>Neopterygii</taxon>
        <taxon>Teleostei</taxon>
        <taxon>Neoteleostei</taxon>
        <taxon>Acanthomorphata</taxon>
        <taxon>Eupercaria</taxon>
        <taxon>Perciformes</taxon>
        <taxon>Notothenioidei</taxon>
        <taxon>Nototheniidae</taxon>
        <taxon>Dissostichus</taxon>
    </lineage>
</organism>
<dbReference type="OrthoDB" id="266334at2759"/>
<reference evidence="7 8" key="1">
    <citation type="submission" date="2020-03" db="EMBL/GenBank/DDBJ databases">
        <title>Dissostichus mawsoni Genome sequencing and assembly.</title>
        <authorList>
            <person name="Park H."/>
        </authorList>
    </citation>
    <scope>NUCLEOTIDE SEQUENCE [LARGE SCALE GENOMIC DNA]</scope>
    <source>
        <strain evidence="7">DM0001</strain>
        <tissue evidence="7">Muscle</tissue>
    </source>
</reference>
<feature type="compositionally biased region" description="Low complexity" evidence="5">
    <location>
        <begin position="198"/>
        <end position="221"/>
    </location>
</feature>
<feature type="compositionally biased region" description="Pro residues" evidence="5">
    <location>
        <begin position="173"/>
        <end position="197"/>
    </location>
</feature>
<keyword evidence="2 6" id="KW-0812">Transmembrane</keyword>
<dbReference type="GO" id="GO:0034975">
    <property type="term" value="P:protein folding in endoplasmic reticulum"/>
    <property type="evidence" value="ECO:0007669"/>
    <property type="project" value="TreeGrafter"/>
</dbReference>
<feature type="transmembrane region" description="Helical" evidence="6">
    <location>
        <begin position="6"/>
        <end position="30"/>
    </location>
</feature>
<accession>A0A7J5XEC7</accession>
<keyword evidence="3 6" id="KW-1133">Transmembrane helix</keyword>
<dbReference type="GO" id="GO:0046850">
    <property type="term" value="P:regulation of bone remodeling"/>
    <property type="evidence" value="ECO:0007669"/>
    <property type="project" value="TreeGrafter"/>
</dbReference>
<evidence type="ECO:0000256" key="3">
    <source>
        <dbReference type="ARBA" id="ARBA00022989"/>
    </source>
</evidence>
<protein>
    <submittedName>
        <fullName evidence="7">Uncharacterized protein</fullName>
    </submittedName>
</protein>
<dbReference type="Proteomes" id="UP000518266">
    <property type="component" value="Unassembled WGS sequence"/>
</dbReference>
<gene>
    <name evidence="7" type="ORF">F7725_027627</name>
</gene>
<keyword evidence="4 6" id="KW-0472">Membrane</keyword>
<evidence type="ECO:0000256" key="5">
    <source>
        <dbReference type="SAM" id="MobiDB-lite"/>
    </source>
</evidence>
<sequence length="309" mass="34185">MNDRALYHAFIMFALWKGFTKFVISASVYLSDTSFNKTIIKLQNTSRIAEEQDQRQTDSIQILHSQLENVSKLMLNLTDTVSQLQREVSDRQSYLVVSLVLCLTLGLLLCLQCFSSYDDMSLKRRVTCPLVRSKSFHLSSTEEKALQVKVFGQAGRPLCSSHKRGSELQRLPTLPPFPPHPPPPPPPPPPSLPPPPSSSAEEASSLPTCTSSETSSCSSSTHSEESYTSRLPPPSPIRSSTDLCNGHSLPFSLQQSPTKSRQEKRSMKRRKSRQMELQFPALRGGSVGSLPSLQQLMKGNKEISVGTIG</sequence>
<dbReference type="GO" id="GO:0005737">
    <property type="term" value="C:cytoplasm"/>
    <property type="evidence" value="ECO:0007669"/>
    <property type="project" value="TreeGrafter"/>
</dbReference>
<comment type="caution">
    <text evidence="7">The sequence shown here is derived from an EMBL/GenBank/DDBJ whole genome shotgun (WGS) entry which is preliminary data.</text>
</comment>
<feature type="transmembrane region" description="Helical" evidence="6">
    <location>
        <begin position="94"/>
        <end position="117"/>
    </location>
</feature>
<evidence type="ECO:0000256" key="6">
    <source>
        <dbReference type="SAM" id="Phobius"/>
    </source>
</evidence>
<keyword evidence="8" id="KW-1185">Reference proteome</keyword>
<evidence type="ECO:0000256" key="1">
    <source>
        <dbReference type="ARBA" id="ARBA00004370"/>
    </source>
</evidence>
<comment type="subcellular location">
    <subcellularLocation>
        <location evidence="1">Membrane</location>
    </subcellularLocation>
</comment>
<evidence type="ECO:0000313" key="7">
    <source>
        <dbReference type="EMBL" id="KAF3835069.1"/>
    </source>
</evidence>
<dbReference type="InterPro" id="IPR045120">
    <property type="entry name" value="Suco/Slp1-like"/>
</dbReference>
<dbReference type="EMBL" id="JAAKFY010000025">
    <property type="protein sequence ID" value="KAF3835069.1"/>
    <property type="molecule type" value="Genomic_DNA"/>
</dbReference>
<dbReference type="GO" id="GO:0016020">
    <property type="term" value="C:membrane"/>
    <property type="evidence" value="ECO:0007669"/>
    <property type="project" value="UniProtKB-SubCell"/>
</dbReference>
<dbReference type="AlphaFoldDB" id="A0A7J5XEC7"/>
<proteinExistence type="predicted"/>
<name>A0A7J5XEC7_DISMA</name>
<dbReference type="PANTHER" id="PTHR12953">
    <property type="entry name" value="MEMBRANE PROTEIN CH1 RELATED"/>
    <property type="match status" value="1"/>
</dbReference>
<evidence type="ECO:0000256" key="2">
    <source>
        <dbReference type="ARBA" id="ARBA00022692"/>
    </source>
</evidence>
<evidence type="ECO:0000313" key="8">
    <source>
        <dbReference type="Proteomes" id="UP000518266"/>
    </source>
</evidence>
<evidence type="ECO:0000256" key="4">
    <source>
        <dbReference type="ARBA" id="ARBA00023136"/>
    </source>
</evidence>
<dbReference type="PANTHER" id="PTHR12953:SF0">
    <property type="entry name" value="SUN DOMAIN-CONTAINING OSSIFICATION FACTOR"/>
    <property type="match status" value="1"/>
</dbReference>